<evidence type="ECO:0000256" key="2">
    <source>
        <dbReference type="ARBA" id="ARBA00022617"/>
    </source>
</evidence>
<dbReference type="EMBL" id="CM007649">
    <property type="protein sequence ID" value="ONM36047.1"/>
    <property type="molecule type" value="Genomic_DNA"/>
</dbReference>
<keyword evidence="2" id="KW-0349">Heme</keyword>
<dbReference type="GO" id="GO:0020037">
    <property type="term" value="F:heme binding"/>
    <property type="evidence" value="ECO:0007669"/>
    <property type="project" value="InterPro"/>
</dbReference>
<dbReference type="PANTHER" id="PTHR47944">
    <property type="entry name" value="CYTOCHROME P450 98A9"/>
    <property type="match status" value="1"/>
</dbReference>
<keyword evidence="3" id="KW-0479">Metal-binding</keyword>
<evidence type="ECO:0000256" key="6">
    <source>
        <dbReference type="SAM" id="MobiDB-lite"/>
    </source>
</evidence>
<dbReference type="STRING" id="4577.A0A1D6N623"/>
<organism evidence="7">
    <name type="scientific">Zea mays</name>
    <name type="common">Maize</name>
    <dbReference type="NCBI Taxonomy" id="4577"/>
    <lineage>
        <taxon>Eukaryota</taxon>
        <taxon>Viridiplantae</taxon>
        <taxon>Streptophyta</taxon>
        <taxon>Embryophyta</taxon>
        <taxon>Tracheophyta</taxon>
        <taxon>Spermatophyta</taxon>
        <taxon>Magnoliopsida</taxon>
        <taxon>Liliopsida</taxon>
        <taxon>Poales</taxon>
        <taxon>Poaceae</taxon>
        <taxon>PACMAD clade</taxon>
        <taxon>Panicoideae</taxon>
        <taxon>Andropogonodae</taxon>
        <taxon>Andropogoneae</taxon>
        <taxon>Tripsacinae</taxon>
        <taxon>Zea</taxon>
    </lineage>
</organism>
<accession>A0A1D6N623</accession>
<dbReference type="InterPro" id="IPR036396">
    <property type="entry name" value="Cyt_P450_sf"/>
</dbReference>
<name>A0A1D6N623_MAIZE</name>
<dbReference type="ExpressionAtlas" id="A0A1D6N623">
    <property type="expression patterns" value="baseline"/>
</dbReference>
<keyword evidence="4" id="KW-0560">Oxidoreductase</keyword>
<dbReference type="GO" id="GO:0016705">
    <property type="term" value="F:oxidoreductase activity, acting on paired donors, with incorporation or reduction of molecular oxygen"/>
    <property type="evidence" value="ECO:0007669"/>
    <property type="project" value="InterPro"/>
</dbReference>
<evidence type="ECO:0000313" key="7">
    <source>
        <dbReference type="EMBL" id="ONM36047.1"/>
    </source>
</evidence>
<gene>
    <name evidence="7" type="ORF">ZEAMMB73_Zm00001d042679</name>
</gene>
<evidence type="ECO:0000256" key="3">
    <source>
        <dbReference type="ARBA" id="ARBA00022723"/>
    </source>
</evidence>
<evidence type="ECO:0000256" key="1">
    <source>
        <dbReference type="ARBA" id="ARBA00010617"/>
    </source>
</evidence>
<comment type="similarity">
    <text evidence="1">Belongs to the cytochrome P450 family.</text>
</comment>
<dbReference type="GO" id="GO:0005506">
    <property type="term" value="F:iron ion binding"/>
    <property type="evidence" value="ECO:0007669"/>
    <property type="project" value="InterPro"/>
</dbReference>
<dbReference type="AlphaFoldDB" id="A0A1D6N623"/>
<dbReference type="PANTHER" id="PTHR47944:SF8">
    <property type="entry name" value="CYTOCHROME P450 SUPERFAMILY PROTEIN"/>
    <property type="match status" value="1"/>
</dbReference>
<dbReference type="InParanoid" id="A0A1D6N623"/>
<evidence type="ECO:0000256" key="4">
    <source>
        <dbReference type="ARBA" id="ARBA00023002"/>
    </source>
</evidence>
<feature type="compositionally biased region" description="Low complexity" evidence="6">
    <location>
        <begin position="97"/>
        <end position="109"/>
    </location>
</feature>
<dbReference type="SUPFAM" id="SSF48264">
    <property type="entry name" value="Cytochrome P450"/>
    <property type="match status" value="1"/>
</dbReference>
<sequence>MSLRFGSFPVVVGSSVEVAEVLLKTQDLAYLDRPRMACGKHTMYNYSGMLWSHYGPYWRQLRKLWVTELLSVRQLRLTERVRAEEVCAMLRDLHPATSTSTTGAQGAPTHGDAQRDLAHGAGQEVRGRGGAGPGAAATPEEFRWMIEEIFFLNGALHVGDMVSWLGWLDAHREDYGKFKGFFDKTSSQL</sequence>
<dbReference type="Pfam" id="PF00067">
    <property type="entry name" value="p450"/>
    <property type="match status" value="1"/>
</dbReference>
<dbReference type="Gene3D" id="1.10.630.10">
    <property type="entry name" value="Cytochrome P450"/>
    <property type="match status" value="1"/>
</dbReference>
<keyword evidence="5" id="KW-0408">Iron</keyword>
<evidence type="ECO:0000256" key="5">
    <source>
        <dbReference type="ARBA" id="ARBA00023004"/>
    </source>
</evidence>
<feature type="region of interest" description="Disordered" evidence="6">
    <location>
        <begin position="97"/>
        <end position="136"/>
    </location>
</feature>
<proteinExistence type="inferred from homology"/>
<protein>
    <submittedName>
        <fullName evidence="7">Uncharacterized protein</fullName>
    </submittedName>
</protein>
<dbReference type="InterPro" id="IPR001128">
    <property type="entry name" value="Cyt_P450"/>
</dbReference>
<reference evidence="7" key="1">
    <citation type="submission" date="2015-12" db="EMBL/GenBank/DDBJ databases">
        <title>Update maize B73 reference genome by single molecule sequencing technologies.</title>
        <authorList>
            <consortium name="Maize Genome Sequencing Project"/>
            <person name="Ware D."/>
        </authorList>
    </citation>
    <scope>NUCLEOTIDE SEQUENCE [LARGE SCALE GENOMIC DNA]</scope>
    <source>
        <tissue evidence="7">Seedling</tissue>
    </source>
</reference>
<dbReference type="GO" id="GO:0004497">
    <property type="term" value="F:monooxygenase activity"/>
    <property type="evidence" value="ECO:0007669"/>
    <property type="project" value="InterPro"/>
</dbReference>